<organism evidence="1 2">
    <name type="scientific">Mucilaginibacter calamicampi</name>
    <dbReference type="NCBI Taxonomy" id="1302352"/>
    <lineage>
        <taxon>Bacteria</taxon>
        <taxon>Pseudomonadati</taxon>
        <taxon>Bacteroidota</taxon>
        <taxon>Sphingobacteriia</taxon>
        <taxon>Sphingobacteriales</taxon>
        <taxon>Sphingobacteriaceae</taxon>
        <taxon>Mucilaginibacter</taxon>
    </lineage>
</organism>
<keyword evidence="2" id="KW-1185">Reference proteome</keyword>
<dbReference type="Proteomes" id="UP001596958">
    <property type="component" value="Unassembled WGS sequence"/>
</dbReference>
<sequence>MTDKEFREEYKPLQVPAHFDKTASIADQTLYALGQLGSATADEVAGELMNLHSDEAGKDLIGGVHLILTEWHTKGLIAATDENGDLHYSLQKITEANDGHVNPDLLAPGLD</sequence>
<protein>
    <submittedName>
        <fullName evidence="1">Uncharacterized protein</fullName>
    </submittedName>
</protein>
<name>A0ABW2YU64_9SPHI</name>
<accession>A0ABW2YU64</accession>
<dbReference type="EMBL" id="JBHTHU010000005">
    <property type="protein sequence ID" value="MFD0749963.1"/>
    <property type="molecule type" value="Genomic_DNA"/>
</dbReference>
<dbReference type="RefSeq" id="WP_377098790.1">
    <property type="nucleotide sequence ID" value="NZ_JBHTHU010000005.1"/>
</dbReference>
<comment type="caution">
    <text evidence="1">The sequence shown here is derived from an EMBL/GenBank/DDBJ whole genome shotgun (WGS) entry which is preliminary data.</text>
</comment>
<reference evidence="2" key="1">
    <citation type="journal article" date="2019" name="Int. J. Syst. Evol. Microbiol.">
        <title>The Global Catalogue of Microorganisms (GCM) 10K type strain sequencing project: providing services to taxonomists for standard genome sequencing and annotation.</title>
        <authorList>
            <consortium name="The Broad Institute Genomics Platform"/>
            <consortium name="The Broad Institute Genome Sequencing Center for Infectious Disease"/>
            <person name="Wu L."/>
            <person name="Ma J."/>
        </authorList>
    </citation>
    <scope>NUCLEOTIDE SEQUENCE [LARGE SCALE GENOMIC DNA]</scope>
    <source>
        <strain evidence="2">CCUG 63418</strain>
    </source>
</reference>
<proteinExistence type="predicted"/>
<evidence type="ECO:0000313" key="1">
    <source>
        <dbReference type="EMBL" id="MFD0749963.1"/>
    </source>
</evidence>
<gene>
    <name evidence="1" type="ORF">ACFQZS_07410</name>
</gene>
<evidence type="ECO:0000313" key="2">
    <source>
        <dbReference type="Proteomes" id="UP001596958"/>
    </source>
</evidence>